<comment type="caution">
    <text evidence="1">The sequence shown here is derived from an EMBL/GenBank/DDBJ whole genome shotgun (WGS) entry which is preliminary data.</text>
</comment>
<sequence>MASTQTHKIRSAIEATVKSYITSFIDTRTQNNPSLVNRNLTPDCTRSMLPSTLGGGFSMTNDAYLHAFTEGLKVGGMHENTIFDLIIDVDTRKAAVTTIAELVFNNGEELKLDFSWFLHFNQDGDKICKIVEFVDSEKFKSVKGREGELSGEAQKNA</sequence>
<accession>A0A9P9K8S1</accession>
<dbReference type="AlphaFoldDB" id="A0A9P9K8S1"/>
<protein>
    <recommendedName>
        <fullName evidence="3">SnoaL-like domain-containing protein</fullName>
    </recommendedName>
</protein>
<reference evidence="1" key="1">
    <citation type="journal article" date="2021" name="Nat. Commun.">
        <title>Genetic determinants of endophytism in the Arabidopsis root mycobiome.</title>
        <authorList>
            <person name="Mesny F."/>
            <person name="Miyauchi S."/>
            <person name="Thiergart T."/>
            <person name="Pickel B."/>
            <person name="Atanasova L."/>
            <person name="Karlsson M."/>
            <person name="Huettel B."/>
            <person name="Barry K.W."/>
            <person name="Haridas S."/>
            <person name="Chen C."/>
            <person name="Bauer D."/>
            <person name="Andreopoulos W."/>
            <person name="Pangilinan J."/>
            <person name="LaButti K."/>
            <person name="Riley R."/>
            <person name="Lipzen A."/>
            <person name="Clum A."/>
            <person name="Drula E."/>
            <person name="Henrissat B."/>
            <person name="Kohler A."/>
            <person name="Grigoriev I.V."/>
            <person name="Martin F.M."/>
            <person name="Hacquard S."/>
        </authorList>
    </citation>
    <scope>NUCLEOTIDE SEQUENCE</scope>
    <source>
        <strain evidence="1">MPI-CAGE-AT-0023</strain>
    </source>
</reference>
<proteinExistence type="predicted"/>
<evidence type="ECO:0008006" key="3">
    <source>
        <dbReference type="Google" id="ProtNLM"/>
    </source>
</evidence>
<evidence type="ECO:0000313" key="2">
    <source>
        <dbReference type="Proteomes" id="UP000720189"/>
    </source>
</evidence>
<dbReference type="RefSeq" id="XP_046049774.1">
    <property type="nucleotide sequence ID" value="XM_046201356.1"/>
</dbReference>
<dbReference type="InterPro" id="IPR032710">
    <property type="entry name" value="NTF2-like_dom_sf"/>
</dbReference>
<keyword evidence="2" id="KW-1185">Reference proteome</keyword>
<dbReference type="OrthoDB" id="3758478at2759"/>
<dbReference type="SUPFAM" id="SSF54427">
    <property type="entry name" value="NTF2-like"/>
    <property type="match status" value="1"/>
</dbReference>
<name>A0A9P9K8S1_FUSRE</name>
<dbReference type="Proteomes" id="UP000720189">
    <property type="component" value="Unassembled WGS sequence"/>
</dbReference>
<organism evidence="1 2">
    <name type="scientific">Fusarium redolens</name>
    <dbReference type="NCBI Taxonomy" id="48865"/>
    <lineage>
        <taxon>Eukaryota</taxon>
        <taxon>Fungi</taxon>
        <taxon>Dikarya</taxon>
        <taxon>Ascomycota</taxon>
        <taxon>Pezizomycotina</taxon>
        <taxon>Sordariomycetes</taxon>
        <taxon>Hypocreomycetidae</taxon>
        <taxon>Hypocreales</taxon>
        <taxon>Nectriaceae</taxon>
        <taxon>Fusarium</taxon>
        <taxon>Fusarium redolens species complex</taxon>
    </lineage>
</organism>
<dbReference type="GeneID" id="70231310"/>
<dbReference type="EMBL" id="JAGMUX010000007">
    <property type="protein sequence ID" value="KAH7253527.1"/>
    <property type="molecule type" value="Genomic_DNA"/>
</dbReference>
<evidence type="ECO:0000313" key="1">
    <source>
        <dbReference type="EMBL" id="KAH7253527.1"/>
    </source>
</evidence>
<gene>
    <name evidence="1" type="ORF">BKA55DRAFT_737326</name>
</gene>